<name>A0A1H3JYS8_9FIRM</name>
<gene>
    <name evidence="1" type="ORF">SAMN05192546_102162</name>
</gene>
<dbReference type="InterPro" id="IPR006944">
    <property type="entry name" value="Phage/GTA_portal"/>
</dbReference>
<dbReference type="Proteomes" id="UP000199230">
    <property type="component" value="Unassembled WGS sequence"/>
</dbReference>
<dbReference type="STRING" id="159292.SAMN05192546_102162"/>
<reference evidence="1 2" key="1">
    <citation type="submission" date="2016-10" db="EMBL/GenBank/DDBJ databases">
        <authorList>
            <person name="de Groot N.N."/>
        </authorList>
    </citation>
    <scope>NUCLEOTIDE SEQUENCE [LARGE SCALE GENOMIC DNA]</scope>
    <source>
        <strain evidence="1 2">APO</strain>
    </source>
</reference>
<dbReference type="EMBL" id="FNPV01000002">
    <property type="protein sequence ID" value="SDY45092.1"/>
    <property type="molecule type" value="Genomic_DNA"/>
</dbReference>
<proteinExistence type="predicted"/>
<organism evidence="1 2">
    <name type="scientific">Tindallia californiensis</name>
    <dbReference type="NCBI Taxonomy" id="159292"/>
    <lineage>
        <taxon>Bacteria</taxon>
        <taxon>Bacillati</taxon>
        <taxon>Bacillota</taxon>
        <taxon>Clostridia</taxon>
        <taxon>Peptostreptococcales</taxon>
        <taxon>Tindalliaceae</taxon>
        <taxon>Tindallia</taxon>
    </lineage>
</organism>
<dbReference type="Pfam" id="PF04860">
    <property type="entry name" value="Phage_portal"/>
    <property type="match status" value="1"/>
</dbReference>
<evidence type="ECO:0000313" key="1">
    <source>
        <dbReference type="EMBL" id="SDY45092.1"/>
    </source>
</evidence>
<accession>A0A1H3JYS8</accession>
<sequence>MNIPILSKFFNSRADPKNSMWGSAHSFFFGPTSSGKHVDERTAMQTSAVYACVRILSETIASLPLHIYIRTEKGKEKALDHPLYSILHDAPNDEMTSFVFRETLMSHLLL</sequence>
<protein>
    <submittedName>
        <fullName evidence="1">Phage portal protein, HK97 family</fullName>
    </submittedName>
</protein>
<dbReference type="AlphaFoldDB" id="A0A1H3JYS8"/>
<evidence type="ECO:0000313" key="2">
    <source>
        <dbReference type="Proteomes" id="UP000199230"/>
    </source>
</evidence>
<keyword evidence="2" id="KW-1185">Reference proteome</keyword>